<accession>A0A814F016</accession>
<dbReference type="Pfam" id="PF01571">
    <property type="entry name" value="GCV_T"/>
    <property type="match status" value="1"/>
</dbReference>
<organism evidence="7 9">
    <name type="scientific">Didymodactylos carnosus</name>
    <dbReference type="NCBI Taxonomy" id="1234261"/>
    <lineage>
        <taxon>Eukaryota</taxon>
        <taxon>Metazoa</taxon>
        <taxon>Spiralia</taxon>
        <taxon>Gnathifera</taxon>
        <taxon>Rotifera</taxon>
        <taxon>Eurotatoria</taxon>
        <taxon>Bdelloidea</taxon>
        <taxon>Philodinida</taxon>
        <taxon>Philodinidae</taxon>
        <taxon>Didymodactylos</taxon>
    </lineage>
</organism>
<evidence type="ECO:0000313" key="7">
    <source>
        <dbReference type="EMBL" id="CAF0973112.1"/>
    </source>
</evidence>
<dbReference type="Gene3D" id="3.30.9.10">
    <property type="entry name" value="D-Amino Acid Oxidase, subunit A, domain 2"/>
    <property type="match status" value="1"/>
</dbReference>
<dbReference type="OrthoDB" id="498204at2759"/>
<evidence type="ECO:0000313" key="8">
    <source>
        <dbReference type="EMBL" id="CAF3746027.1"/>
    </source>
</evidence>
<evidence type="ECO:0000259" key="4">
    <source>
        <dbReference type="Pfam" id="PF01571"/>
    </source>
</evidence>
<feature type="domain" description="FAD dependent oxidoreductase central" evidence="6">
    <location>
        <begin position="459"/>
        <end position="516"/>
    </location>
</feature>
<proteinExistence type="inferred from homology"/>
<feature type="domain" description="FAD dependent oxidoreductase" evidence="3">
    <location>
        <begin position="84"/>
        <end position="454"/>
    </location>
</feature>
<sequence length="921" mass="103897">MATPLMKLVQKPINTIIVPRRNYYGGIYVTGPPCNALSTRKASLLRYLLNITRHHEYSRCLLFQRSLTTYEQHESPTIPHTHTGGGLVGISVAYHLNEIGIKDVVLVEQAKLASAATWQSGGQISLLQGTVIETIFAKYSRQLYEQLHNSGHDVGFTEKGSLWLAQTSDRLHTLKRQLAEAKALNIDCETLNTERLLEKAPMIDPHEIWGALWVPHDCMIDPVSLSMTLAQLAMKGGVKIVENCSAKEINTEKQRAGLYHHVTSVLTSQGEIKCNWARELGFNSNPKVRIPTQACEYTCLKTKPIPNFPSNIPSNMSILGIDSAFNAVRDFVLVIRNPDEHFYIQPLADQSVLIGGFLPESRTIFPNGVPDTFNFSLLQENWDDFQIILSNAIKRISILADAEHESLITGADSFTPDGRLIMNESAEIDNYFVATGTNANGVALAGGIGKFIAESIHSGDTKTSTWPVDIRRFMRLHTNKRFLSDRLREIPGKQFSLKYPTYGMSLYRTGRKLRVSPLHAKLQALRAVFGELLGYERPLYFNDEEVGKDDYIEDRIKQGTFGKPRWFNAVKKEYNACRKGVGVIDMTSFTKFEIKSAGKSVIDFLQYLCANNIDKPIGSIIHTGMLNQNGGYENDCSVVRLGEYHFLIISPTSQSTRNIKWLKSHFPEDGSIFLSDVTSLYTALNVIGPKAKHLLAELSDEPFNDFARMTCREIDVGFASHIYAMRLTHTGEDGFMLYVPSEYALCLYDLLIEQGKDYGIINVGYFAMRTLRIERMYAFWGQDLDKMTTPLDCNREFRVHFDKNFIGKEALLAQRKEGIKQRFIQFLLEDHDLDLDPWPWSGEPIYRNGRFCGFVTSTAFGFTLGKQVCLGYVHTDGKDVITTDYIRNATYEIDIAGKRFKAKSNLYQPSEMGPTVQLSTP</sequence>
<dbReference type="Gene3D" id="3.30.1360.120">
    <property type="entry name" value="Probable tRNA modification gtpase trme, domain 1"/>
    <property type="match status" value="1"/>
</dbReference>
<reference evidence="7" key="1">
    <citation type="submission" date="2021-02" db="EMBL/GenBank/DDBJ databases">
        <authorList>
            <person name="Nowell W R."/>
        </authorList>
    </citation>
    <scope>NUCLEOTIDE SEQUENCE</scope>
</reference>
<comment type="caution">
    <text evidence="7">The sequence shown here is derived from an EMBL/GenBank/DDBJ whole genome shotgun (WGS) entry which is preliminary data.</text>
</comment>
<evidence type="ECO:0008006" key="10">
    <source>
        <dbReference type="Google" id="ProtNLM"/>
    </source>
</evidence>
<dbReference type="SUPFAM" id="SSF103025">
    <property type="entry name" value="Folate-binding domain"/>
    <property type="match status" value="1"/>
</dbReference>
<keyword evidence="9" id="KW-1185">Reference proteome</keyword>
<evidence type="ECO:0000259" key="5">
    <source>
        <dbReference type="Pfam" id="PF08669"/>
    </source>
</evidence>
<dbReference type="Proteomes" id="UP000681722">
    <property type="component" value="Unassembled WGS sequence"/>
</dbReference>
<feature type="domain" description="GCVT N-terminal" evidence="4">
    <location>
        <begin position="518"/>
        <end position="803"/>
    </location>
</feature>
<protein>
    <recommendedName>
        <fullName evidence="10">Pyruvate dehydrogenase phosphatase regulatory subunit, mitochondrial</fullName>
    </recommendedName>
</protein>
<dbReference type="SUPFAM" id="SSF101790">
    <property type="entry name" value="Aminomethyltransferase beta-barrel domain"/>
    <property type="match status" value="1"/>
</dbReference>
<evidence type="ECO:0000259" key="6">
    <source>
        <dbReference type="Pfam" id="PF16350"/>
    </source>
</evidence>
<dbReference type="Gene3D" id="3.50.50.60">
    <property type="entry name" value="FAD/NAD(P)-binding domain"/>
    <property type="match status" value="1"/>
</dbReference>
<dbReference type="Gene3D" id="2.40.30.110">
    <property type="entry name" value="Aminomethyltransferase beta-barrel domains"/>
    <property type="match status" value="1"/>
</dbReference>
<dbReference type="InterPro" id="IPR006222">
    <property type="entry name" value="GCVT_N"/>
</dbReference>
<evidence type="ECO:0000259" key="3">
    <source>
        <dbReference type="Pfam" id="PF01266"/>
    </source>
</evidence>
<dbReference type="InterPro" id="IPR013977">
    <property type="entry name" value="GcvT_C"/>
</dbReference>
<dbReference type="SUPFAM" id="SSF51905">
    <property type="entry name" value="FAD/NAD(P)-binding domain"/>
    <property type="match status" value="1"/>
</dbReference>
<dbReference type="InterPro" id="IPR027266">
    <property type="entry name" value="TrmE/GcvT-like"/>
</dbReference>
<dbReference type="InterPro" id="IPR028896">
    <property type="entry name" value="GcvT/YgfZ/DmdA"/>
</dbReference>
<dbReference type="FunFam" id="3.30.70.1400:FF:000003">
    <property type="entry name" value="Pyruvate dehydrogenase phosphatase regulatory subunit"/>
    <property type="match status" value="1"/>
</dbReference>
<dbReference type="PANTHER" id="PTHR43757">
    <property type="entry name" value="AMINOMETHYLTRANSFERASE"/>
    <property type="match status" value="1"/>
</dbReference>
<dbReference type="Gene3D" id="3.30.70.1400">
    <property type="entry name" value="Aminomethyltransferase beta-barrel domains"/>
    <property type="match status" value="1"/>
</dbReference>
<comment type="similarity">
    <text evidence="1">Belongs to the GcvT family.</text>
</comment>
<feature type="domain" description="Aminomethyltransferase C-terminal" evidence="5">
    <location>
        <begin position="822"/>
        <end position="903"/>
    </location>
</feature>
<dbReference type="Proteomes" id="UP000663829">
    <property type="component" value="Unassembled WGS sequence"/>
</dbReference>
<dbReference type="GO" id="GO:0005739">
    <property type="term" value="C:mitochondrion"/>
    <property type="evidence" value="ECO:0007669"/>
    <property type="project" value="TreeGrafter"/>
</dbReference>
<dbReference type="AlphaFoldDB" id="A0A814F016"/>
<keyword evidence="2" id="KW-0175">Coiled coil</keyword>
<gene>
    <name evidence="7" type="ORF">GPM918_LOCUS12343</name>
    <name evidence="8" type="ORF">SRO942_LOCUS12344</name>
</gene>
<feature type="coiled-coil region" evidence="2">
    <location>
        <begin position="164"/>
        <end position="194"/>
    </location>
</feature>
<dbReference type="Pfam" id="PF08669">
    <property type="entry name" value="GCV_T_C"/>
    <property type="match status" value="1"/>
</dbReference>
<evidence type="ECO:0000256" key="2">
    <source>
        <dbReference type="SAM" id="Coils"/>
    </source>
</evidence>
<dbReference type="Pfam" id="PF01266">
    <property type="entry name" value="DAO"/>
    <property type="match status" value="1"/>
</dbReference>
<evidence type="ECO:0000256" key="1">
    <source>
        <dbReference type="ARBA" id="ARBA00008609"/>
    </source>
</evidence>
<name>A0A814F016_9BILA</name>
<dbReference type="Pfam" id="PF16350">
    <property type="entry name" value="FAO_M"/>
    <property type="match status" value="1"/>
</dbReference>
<dbReference type="InterPro" id="IPR029043">
    <property type="entry name" value="GcvT/YgfZ_C"/>
</dbReference>
<dbReference type="SUPFAM" id="SSF54373">
    <property type="entry name" value="FAD-linked reductases, C-terminal domain"/>
    <property type="match status" value="1"/>
</dbReference>
<dbReference type="PANTHER" id="PTHR43757:SF15">
    <property type="entry name" value="PYRUVATE DEHYDROGENASE PHOSPHATASE REGULATORY SUBUNIT, MITOCHONDRIAL-LIKE"/>
    <property type="match status" value="1"/>
</dbReference>
<dbReference type="FunFam" id="2.40.30.110:FF:000004">
    <property type="entry name" value="Pyruvate dehydrogenase phosphatase regulatory subunit, mitochondrial"/>
    <property type="match status" value="1"/>
</dbReference>
<dbReference type="InterPro" id="IPR036188">
    <property type="entry name" value="FAD/NAD-bd_sf"/>
</dbReference>
<dbReference type="EMBL" id="CAJOBC010002687">
    <property type="protein sequence ID" value="CAF3746027.1"/>
    <property type="molecule type" value="Genomic_DNA"/>
</dbReference>
<dbReference type="InterPro" id="IPR032503">
    <property type="entry name" value="FAO_M"/>
</dbReference>
<evidence type="ECO:0000313" key="9">
    <source>
        <dbReference type="Proteomes" id="UP000663829"/>
    </source>
</evidence>
<dbReference type="EMBL" id="CAJNOQ010002687">
    <property type="protein sequence ID" value="CAF0973112.1"/>
    <property type="molecule type" value="Genomic_DNA"/>
</dbReference>
<dbReference type="InterPro" id="IPR006076">
    <property type="entry name" value="FAD-dep_OxRdtase"/>
</dbReference>